<reference evidence="1" key="1">
    <citation type="journal article" date="2017" name="Nature">
        <title>The sunflower genome provides insights into oil metabolism, flowering and Asterid evolution.</title>
        <authorList>
            <person name="Badouin H."/>
            <person name="Gouzy J."/>
            <person name="Grassa C.J."/>
            <person name="Murat F."/>
            <person name="Staton S.E."/>
            <person name="Cottret L."/>
            <person name="Lelandais-Briere C."/>
            <person name="Owens G.L."/>
            <person name="Carrere S."/>
            <person name="Mayjonade B."/>
            <person name="Legrand L."/>
            <person name="Gill N."/>
            <person name="Kane N.C."/>
            <person name="Bowers J.E."/>
            <person name="Hubner S."/>
            <person name="Bellec A."/>
            <person name="Berard A."/>
            <person name="Berges H."/>
            <person name="Blanchet N."/>
            <person name="Boniface M.C."/>
            <person name="Brunel D."/>
            <person name="Catrice O."/>
            <person name="Chaidir N."/>
            <person name="Claudel C."/>
            <person name="Donnadieu C."/>
            <person name="Faraut T."/>
            <person name="Fievet G."/>
            <person name="Helmstetter N."/>
            <person name="King M."/>
            <person name="Knapp S.J."/>
            <person name="Lai Z."/>
            <person name="Le Paslier M.C."/>
            <person name="Lippi Y."/>
            <person name="Lorenzon L."/>
            <person name="Mandel J.R."/>
            <person name="Marage G."/>
            <person name="Marchand G."/>
            <person name="Marquand E."/>
            <person name="Bret-Mestries E."/>
            <person name="Morien E."/>
            <person name="Nambeesan S."/>
            <person name="Nguyen T."/>
            <person name="Pegot-Espagnet P."/>
            <person name="Pouilly N."/>
            <person name="Raftis F."/>
            <person name="Sallet E."/>
            <person name="Schiex T."/>
            <person name="Thomas J."/>
            <person name="Vandecasteele C."/>
            <person name="Vares D."/>
            <person name="Vear F."/>
            <person name="Vautrin S."/>
            <person name="Crespi M."/>
            <person name="Mangin B."/>
            <person name="Burke J.M."/>
            <person name="Salse J."/>
            <person name="Munos S."/>
            <person name="Vincourt P."/>
            <person name="Rieseberg L.H."/>
            <person name="Langlade N.B."/>
        </authorList>
    </citation>
    <scope>NUCLEOTIDE SEQUENCE</scope>
    <source>
        <tissue evidence="1">Leaves</tissue>
    </source>
</reference>
<evidence type="ECO:0000313" key="1">
    <source>
        <dbReference type="EMBL" id="KAF5769277.1"/>
    </source>
</evidence>
<name>A0A9K3EA04_HELAN</name>
<dbReference type="AlphaFoldDB" id="A0A9K3EA04"/>
<keyword evidence="2" id="KW-1185">Reference proteome</keyword>
<evidence type="ECO:0000313" key="2">
    <source>
        <dbReference type="Proteomes" id="UP000215914"/>
    </source>
</evidence>
<dbReference type="Proteomes" id="UP000215914">
    <property type="component" value="Unassembled WGS sequence"/>
</dbReference>
<protein>
    <submittedName>
        <fullName evidence="1">Uncharacterized protein</fullName>
    </submittedName>
</protein>
<reference evidence="1" key="2">
    <citation type="submission" date="2020-06" db="EMBL/GenBank/DDBJ databases">
        <title>Helianthus annuus Genome sequencing and assembly Release 2.</title>
        <authorList>
            <person name="Gouzy J."/>
            <person name="Langlade N."/>
            <person name="Munos S."/>
        </authorList>
    </citation>
    <scope>NUCLEOTIDE SEQUENCE</scope>
    <source>
        <tissue evidence="1">Leaves</tissue>
    </source>
</reference>
<dbReference type="Gramene" id="mRNA:HanXRQr2_Chr14g0646381">
    <property type="protein sequence ID" value="mRNA:HanXRQr2_Chr14g0646381"/>
    <property type="gene ID" value="HanXRQr2_Chr14g0646381"/>
</dbReference>
<proteinExistence type="predicted"/>
<gene>
    <name evidence="1" type="ORF">HanXRQr2_Chr14g0646381</name>
</gene>
<comment type="caution">
    <text evidence="1">The sequence shown here is derived from an EMBL/GenBank/DDBJ whole genome shotgun (WGS) entry which is preliminary data.</text>
</comment>
<accession>A0A9K3EA04</accession>
<dbReference type="EMBL" id="MNCJ02000329">
    <property type="protein sequence ID" value="KAF5769277.1"/>
    <property type="molecule type" value="Genomic_DNA"/>
</dbReference>
<sequence>MTRNRYEKQVSFIRIFSPKPTLSNILKKVALTCILSSKLPRRLIKRLRIAIRIYVHLKPLQHLSIIQPKHIRCMIHIRKFSILLFTDQIRSQIHCLYCCCCYCW</sequence>
<organism evidence="1 2">
    <name type="scientific">Helianthus annuus</name>
    <name type="common">Common sunflower</name>
    <dbReference type="NCBI Taxonomy" id="4232"/>
    <lineage>
        <taxon>Eukaryota</taxon>
        <taxon>Viridiplantae</taxon>
        <taxon>Streptophyta</taxon>
        <taxon>Embryophyta</taxon>
        <taxon>Tracheophyta</taxon>
        <taxon>Spermatophyta</taxon>
        <taxon>Magnoliopsida</taxon>
        <taxon>eudicotyledons</taxon>
        <taxon>Gunneridae</taxon>
        <taxon>Pentapetalae</taxon>
        <taxon>asterids</taxon>
        <taxon>campanulids</taxon>
        <taxon>Asterales</taxon>
        <taxon>Asteraceae</taxon>
        <taxon>Asteroideae</taxon>
        <taxon>Heliantheae alliance</taxon>
        <taxon>Heliantheae</taxon>
        <taxon>Helianthus</taxon>
    </lineage>
</organism>